<dbReference type="SUPFAM" id="SSF54211">
    <property type="entry name" value="Ribosomal protein S5 domain 2-like"/>
    <property type="match status" value="1"/>
</dbReference>
<dbReference type="InterPro" id="IPR013506">
    <property type="entry name" value="Topo_IIA_bsu_dom2"/>
</dbReference>
<dbReference type="PROSITE" id="PS00177">
    <property type="entry name" value="TOPOISOMERASE_II"/>
    <property type="match status" value="1"/>
</dbReference>
<dbReference type="InterPro" id="IPR003594">
    <property type="entry name" value="HATPase_dom"/>
</dbReference>
<dbReference type="Gene3D" id="3.40.50.670">
    <property type="match status" value="1"/>
</dbReference>
<evidence type="ECO:0000256" key="2">
    <source>
        <dbReference type="ARBA" id="ARBA00001913"/>
    </source>
</evidence>
<dbReference type="SMART" id="SM00433">
    <property type="entry name" value="TOP2c"/>
    <property type="match status" value="1"/>
</dbReference>
<dbReference type="FunFam" id="3.30.1360.40:FF:000003">
    <property type="entry name" value="DNA topoisomerase 2"/>
    <property type="match status" value="1"/>
</dbReference>
<proteinExistence type="inferred from homology"/>
<comment type="function">
    <text evidence="14 16">Control of topological states of DNA by transient breakage and subsequent rejoining of DNA strands. Topoisomerase II makes double-strand breaks.</text>
</comment>
<evidence type="ECO:0000256" key="11">
    <source>
        <dbReference type="ARBA" id="ARBA00023029"/>
    </source>
</evidence>
<dbReference type="Gene3D" id="3.30.565.10">
    <property type="entry name" value="Histidine kinase-like ATPase, C-terminal domain"/>
    <property type="match status" value="1"/>
</dbReference>
<dbReference type="OrthoDB" id="276498at2759"/>
<dbReference type="PRINTS" id="PR01158">
    <property type="entry name" value="TOPISMRASEII"/>
</dbReference>
<dbReference type="CDD" id="cd00187">
    <property type="entry name" value="TOP4c"/>
    <property type="match status" value="1"/>
</dbReference>
<dbReference type="InterPro" id="IPR006171">
    <property type="entry name" value="TOPRIM_dom"/>
</dbReference>
<dbReference type="GO" id="GO:0006265">
    <property type="term" value="P:DNA topological change"/>
    <property type="evidence" value="ECO:0007669"/>
    <property type="project" value="UniProtKB-UniRule"/>
</dbReference>
<evidence type="ECO:0000259" key="19">
    <source>
        <dbReference type="PROSITE" id="PS50880"/>
    </source>
</evidence>
<dbReference type="PROSITE" id="PS50880">
    <property type="entry name" value="TOPRIM"/>
    <property type="match status" value="1"/>
</dbReference>
<dbReference type="Pfam" id="PF01751">
    <property type="entry name" value="Toprim"/>
    <property type="match status" value="1"/>
</dbReference>
<dbReference type="PRINTS" id="PR00418">
    <property type="entry name" value="TPI2FAMILY"/>
</dbReference>
<comment type="cofactor">
    <cofactor evidence="2">
        <name>Ca(2+)</name>
        <dbReference type="ChEBI" id="CHEBI:29108"/>
    </cofactor>
</comment>
<dbReference type="InterPro" id="IPR014721">
    <property type="entry name" value="Ribsml_uS5_D2-typ_fold_subgr"/>
</dbReference>
<dbReference type="SMART" id="SM00434">
    <property type="entry name" value="TOP4c"/>
    <property type="match status" value="1"/>
</dbReference>
<evidence type="ECO:0000256" key="7">
    <source>
        <dbReference type="ARBA" id="ARBA00022723"/>
    </source>
</evidence>
<organism evidence="21 22">
    <name type="scientific">Basidiobolus meristosporus CBS 931.73</name>
    <dbReference type="NCBI Taxonomy" id="1314790"/>
    <lineage>
        <taxon>Eukaryota</taxon>
        <taxon>Fungi</taxon>
        <taxon>Fungi incertae sedis</taxon>
        <taxon>Zoopagomycota</taxon>
        <taxon>Entomophthoromycotina</taxon>
        <taxon>Basidiobolomycetes</taxon>
        <taxon>Basidiobolales</taxon>
        <taxon>Basidiobolaceae</taxon>
        <taxon>Basidiobolus</taxon>
    </lineage>
</organism>
<dbReference type="InterPro" id="IPR018522">
    <property type="entry name" value="TopoIIA_CS"/>
</dbReference>
<evidence type="ECO:0000256" key="6">
    <source>
        <dbReference type="ARBA" id="ARBA00019635"/>
    </source>
</evidence>
<feature type="domain" description="Toprim" evidence="19">
    <location>
        <begin position="463"/>
        <end position="577"/>
    </location>
</feature>
<dbReference type="InterPro" id="IPR013757">
    <property type="entry name" value="Topo_IIA_A_a_sf"/>
</dbReference>
<dbReference type="AlphaFoldDB" id="A0A1Y1XQ35"/>
<reference evidence="21 22" key="1">
    <citation type="submission" date="2016-07" db="EMBL/GenBank/DDBJ databases">
        <title>Pervasive Adenine N6-methylation of Active Genes in Fungi.</title>
        <authorList>
            <consortium name="DOE Joint Genome Institute"/>
            <person name="Mondo S.J."/>
            <person name="Dannebaum R.O."/>
            <person name="Kuo R.C."/>
            <person name="Labutti K."/>
            <person name="Haridas S."/>
            <person name="Kuo A."/>
            <person name="Salamov A."/>
            <person name="Ahrendt S.R."/>
            <person name="Lipzen A."/>
            <person name="Sullivan W."/>
            <person name="Andreopoulos W.B."/>
            <person name="Clum A."/>
            <person name="Lindquist E."/>
            <person name="Daum C."/>
            <person name="Ramamoorthy G.K."/>
            <person name="Gryganskyi A."/>
            <person name="Culley D."/>
            <person name="Magnuson J.K."/>
            <person name="James T.Y."/>
            <person name="O'Malley M.A."/>
            <person name="Stajich J.E."/>
            <person name="Spatafora J.W."/>
            <person name="Visel A."/>
            <person name="Grigoriev I.V."/>
        </authorList>
    </citation>
    <scope>NUCLEOTIDE SEQUENCE [LARGE SCALE GENOMIC DNA]</scope>
    <source>
        <strain evidence="21 22">CBS 931.73</strain>
    </source>
</reference>
<feature type="domain" description="Topo IIA-type catalytic" evidence="20">
    <location>
        <begin position="709"/>
        <end position="1152"/>
    </location>
</feature>
<feature type="region of interest" description="Disordered" evidence="18">
    <location>
        <begin position="1172"/>
        <end position="1228"/>
    </location>
</feature>
<dbReference type="Gene3D" id="3.30.1490.30">
    <property type="match status" value="1"/>
</dbReference>
<dbReference type="Proteomes" id="UP000193498">
    <property type="component" value="Unassembled WGS sequence"/>
</dbReference>
<dbReference type="InterPro" id="IPR036890">
    <property type="entry name" value="HATPase_C_sf"/>
</dbReference>
<dbReference type="EC" id="5.6.2.2" evidence="5 16"/>
<dbReference type="Gene3D" id="3.30.1360.40">
    <property type="match status" value="1"/>
</dbReference>
<dbReference type="SUPFAM" id="SSF55874">
    <property type="entry name" value="ATPase domain of HSP90 chaperone/DNA topoisomerase II/histidine kinase"/>
    <property type="match status" value="1"/>
</dbReference>
<comment type="cofactor">
    <cofactor evidence="3">
        <name>Mg(2+)</name>
        <dbReference type="ChEBI" id="CHEBI:18420"/>
    </cofactor>
</comment>
<dbReference type="GO" id="GO:0000819">
    <property type="term" value="P:sister chromatid segregation"/>
    <property type="evidence" value="ECO:0007669"/>
    <property type="project" value="TreeGrafter"/>
</dbReference>
<feature type="compositionally biased region" description="Acidic residues" evidence="18">
    <location>
        <begin position="1088"/>
        <end position="1099"/>
    </location>
</feature>
<keyword evidence="10" id="KW-0460">Magnesium</keyword>
<evidence type="ECO:0000256" key="16">
    <source>
        <dbReference type="RuleBase" id="RU362094"/>
    </source>
</evidence>
<comment type="caution">
    <text evidence="21">The sequence shown here is derived from an EMBL/GenBank/DDBJ whole genome shotgun (WGS) entry which is preliminary data.</text>
</comment>
<dbReference type="FunFam" id="3.30.565.10:FF:000004">
    <property type="entry name" value="DNA topoisomerase 2"/>
    <property type="match status" value="1"/>
</dbReference>
<dbReference type="InterPro" id="IPR034157">
    <property type="entry name" value="TOPRIM_TopoII"/>
</dbReference>
<dbReference type="CDD" id="cd16930">
    <property type="entry name" value="HATPase_TopII-like"/>
    <property type="match status" value="1"/>
</dbReference>
<evidence type="ECO:0000256" key="1">
    <source>
        <dbReference type="ARBA" id="ARBA00000185"/>
    </source>
</evidence>
<dbReference type="GO" id="GO:0003677">
    <property type="term" value="F:DNA binding"/>
    <property type="evidence" value="ECO:0007669"/>
    <property type="project" value="UniProtKB-UniRule"/>
</dbReference>
<dbReference type="GO" id="GO:0005634">
    <property type="term" value="C:nucleus"/>
    <property type="evidence" value="ECO:0007669"/>
    <property type="project" value="TreeGrafter"/>
</dbReference>
<evidence type="ECO:0000256" key="13">
    <source>
        <dbReference type="ARBA" id="ARBA00023235"/>
    </source>
</evidence>
<keyword evidence="9 16" id="KW-0067">ATP-binding</keyword>
<feature type="region of interest" description="Disordered" evidence="18">
    <location>
        <begin position="1"/>
        <end position="30"/>
    </location>
</feature>
<evidence type="ECO:0000256" key="3">
    <source>
        <dbReference type="ARBA" id="ARBA00001946"/>
    </source>
</evidence>
<feature type="compositionally biased region" description="Basic residues" evidence="18">
    <location>
        <begin position="1180"/>
        <end position="1193"/>
    </location>
</feature>
<protein>
    <recommendedName>
        <fullName evidence="6 16">DNA topoisomerase 2</fullName>
        <ecNumber evidence="5 16">5.6.2.2</ecNumber>
    </recommendedName>
</protein>
<dbReference type="Gene3D" id="1.10.268.10">
    <property type="entry name" value="Topoisomerase, domain 3"/>
    <property type="match status" value="1"/>
</dbReference>
<dbReference type="CDD" id="cd03481">
    <property type="entry name" value="TopoIIA_Trans_ScTopoIIA"/>
    <property type="match status" value="1"/>
</dbReference>
<dbReference type="FunFam" id="3.40.50.670:FF:000001">
    <property type="entry name" value="DNA topoisomerase 2"/>
    <property type="match status" value="2"/>
</dbReference>
<dbReference type="InterPro" id="IPR013758">
    <property type="entry name" value="Topo_IIA_A/C_ab"/>
</dbReference>
<evidence type="ECO:0000256" key="14">
    <source>
        <dbReference type="ARBA" id="ARBA00053943"/>
    </source>
</evidence>
<keyword evidence="12 15" id="KW-0238">DNA-binding</keyword>
<dbReference type="FunFam" id="3.30.230.10:FF:000008">
    <property type="entry name" value="DNA topoisomerase 2"/>
    <property type="match status" value="1"/>
</dbReference>
<keyword evidence="8 16" id="KW-0547">Nucleotide-binding</keyword>
<evidence type="ECO:0000256" key="8">
    <source>
        <dbReference type="ARBA" id="ARBA00022741"/>
    </source>
</evidence>
<dbReference type="InterPro" id="IPR020568">
    <property type="entry name" value="Ribosomal_Su5_D2-typ_SF"/>
</dbReference>
<feature type="active site" description="O-(5'-phospho-DNA)-tyrosine intermediate" evidence="15">
    <location>
        <position position="799"/>
    </location>
</feature>
<gene>
    <name evidence="21" type="ORF">K493DRAFT_326577</name>
</gene>
<feature type="compositionally biased region" description="Basic and acidic residues" evidence="18">
    <location>
        <begin position="1"/>
        <end position="23"/>
    </location>
</feature>
<comment type="catalytic activity">
    <reaction evidence="1 15 16">
        <text>ATP-dependent breakage, passage and rejoining of double-stranded DNA.</text>
        <dbReference type="EC" id="5.6.2.2"/>
    </reaction>
</comment>
<dbReference type="InterPro" id="IPR050634">
    <property type="entry name" value="DNA_Topoisomerase_II"/>
</dbReference>
<dbReference type="SMART" id="SM00387">
    <property type="entry name" value="HATPase_c"/>
    <property type="match status" value="1"/>
</dbReference>
<dbReference type="Pfam" id="PF00204">
    <property type="entry name" value="DNA_gyraseB"/>
    <property type="match status" value="1"/>
</dbReference>
<evidence type="ECO:0000313" key="21">
    <source>
        <dbReference type="EMBL" id="ORX87626.1"/>
    </source>
</evidence>
<dbReference type="Pfam" id="PF16898">
    <property type="entry name" value="TOPRIM_C"/>
    <property type="match status" value="1"/>
</dbReference>
<dbReference type="FunFam" id="3.30.1490.30:FF:000001">
    <property type="entry name" value="DNA topoisomerase 2"/>
    <property type="match status" value="1"/>
</dbReference>
<dbReference type="Gene3D" id="3.90.199.10">
    <property type="entry name" value="Topoisomerase II, domain 5"/>
    <property type="match status" value="1"/>
</dbReference>
<dbReference type="GO" id="GO:0005524">
    <property type="term" value="F:ATP binding"/>
    <property type="evidence" value="ECO:0007669"/>
    <property type="project" value="UniProtKB-UniRule"/>
</dbReference>
<comment type="similarity">
    <text evidence="4 16">Belongs to the type II topoisomerase family.</text>
</comment>
<feature type="region of interest" description="Disordered" evidence="18">
    <location>
        <begin position="1081"/>
        <end position="1102"/>
    </location>
</feature>
<dbReference type="GO" id="GO:0003918">
    <property type="term" value="F:DNA topoisomerase type II (double strand cut, ATP-hydrolyzing) activity"/>
    <property type="evidence" value="ECO:0007669"/>
    <property type="project" value="UniProtKB-UniRule"/>
</dbReference>
<dbReference type="InterPro" id="IPR001154">
    <property type="entry name" value="TopoII_euk"/>
</dbReference>
<keyword evidence="13 15" id="KW-0413">Isomerase</keyword>
<comment type="subunit">
    <text evidence="16">Homodimer.</text>
</comment>
<dbReference type="PROSITE" id="PS52040">
    <property type="entry name" value="TOPO_IIA"/>
    <property type="match status" value="1"/>
</dbReference>
<dbReference type="GO" id="GO:0000712">
    <property type="term" value="P:resolution of meiotic recombination intermediates"/>
    <property type="evidence" value="ECO:0007669"/>
    <property type="project" value="TreeGrafter"/>
</dbReference>
<evidence type="ECO:0000256" key="15">
    <source>
        <dbReference type="PROSITE-ProRule" id="PRU01384"/>
    </source>
</evidence>
<evidence type="ECO:0000256" key="18">
    <source>
        <dbReference type="SAM" id="MobiDB-lite"/>
    </source>
</evidence>
<sequence>MNPKAKPDSESADSKPPKPKEASEGANQGKALEDIYQKKTQLEHILLRPDTYIGSAEVTEMPLWVYDSNEECMVYKKANIVPGFYKIFDEILVNAADNKIRDPSMSTIKVTIDRETNTISVYNNGSGIPIEMHNKEKVYIPELIFGHLLTSSNYDDKEKKVTGGRNGYGAKLCNIYSTQFIVETGNKETGKKYKQVFSNNMSKIGKPSITKSNKTDFTKITFKPDLAKFGMTEIDVDHESLLVKRVYDIAGCLRGGVKVYLNNKVIPVKNFKDYVKLYLKRTAEDENEKKPQIVYEKVECGKDDRWEVCFTQSEGQFQQVSFVNNIATTKGGTHVQLIADQIVNKLADYVKSKNKGASVKKFQIKNQCWVFINSLIENPAFDSQTKENLTLRASSFGSKPQLSEGFLNRITNQTKVVENIMDFARVKENELMKKTNGQKRSRLTGIAKLDDANMAGTKHAKFCTLILTEGDSAKALAVSGLSVVGRDFYGVFPLRGKLLNVREASNKQIYDNAEINNVKKILGLQHGKEYTSTESLRYGRLMIMTDQDHDGSHIKGLIINFLDHFWPSLLKIPGFLQEFITPIVRVKKGKNDISFFTIPEYETWKTNNNNGNGWNIKYYKGLGTSTAVDAKNYFRSIDYHGKEFAKAKEQDRLLIDMAFNKKKADDRKEWLQNFQIGTYMDHSVTNIEISEFINKELILFSIADNIRSIPSIVDGLKPGHRKILFGCFKRKLKGEIKVQQLAGYVSEHSAYHHGEQSLCATIVGLAQDFVGSNNLNLLEPIGMFGTRIKGGKDAASPRYIFTSLSKLSRHIFHPDDSQLLTYLNDDGQQVEPQWYMPTIPMILVNGGEGIGTGWSSMIPNFNPMDLVENLRRKMRGEEVVKMIPWYRGFKGSIIPVSDDKYQVSGIIRKISDTKIEITELPVRSWTQTYKEFLESLLDDKGKGEPFIKDYKEYHTHTSVHFEIELSEAKMKEAEEEGLEKKFKLTNFISTSNMVCFDKNLKIKKYPTPEAILEEFFEIRLDFYSRRKEWRLNQMNQKKEELENKARFVQEIIDGTLIVQNKKKLHILNELKARGYKAIDKTKKKDTNADEDEAEDEPANDEGINGYNYLLSMPIWSLTKEKVDQLLEEIAKINQEVSDLMEKTPINLWEADLEEFVAEWMVSLEEFQLTMKHNPENSLKNNKKGRGGARKTPKPKASTSKAKRKLDSDADSMDDFQSDHGDNETIGKV</sequence>
<dbReference type="InterPro" id="IPR013760">
    <property type="entry name" value="Topo_IIA-like_dom_sf"/>
</dbReference>
<evidence type="ECO:0000256" key="4">
    <source>
        <dbReference type="ARBA" id="ARBA00011080"/>
    </source>
</evidence>
<evidence type="ECO:0000259" key="20">
    <source>
        <dbReference type="PROSITE" id="PS52040"/>
    </source>
</evidence>
<dbReference type="Gene3D" id="3.30.230.10">
    <property type="match status" value="1"/>
</dbReference>
<dbReference type="Pfam" id="PF02518">
    <property type="entry name" value="HATPase_c"/>
    <property type="match status" value="1"/>
</dbReference>
<name>A0A1Y1XQ35_9FUNG</name>
<dbReference type="CDD" id="cd03365">
    <property type="entry name" value="TOPRIM_TopoIIA"/>
    <property type="match status" value="1"/>
</dbReference>
<dbReference type="PANTHER" id="PTHR10169">
    <property type="entry name" value="DNA TOPOISOMERASE/GYRASE"/>
    <property type="match status" value="1"/>
</dbReference>
<dbReference type="STRING" id="1314790.A0A1Y1XQ35"/>
<keyword evidence="7" id="KW-0479">Metal-binding</keyword>
<dbReference type="InterPro" id="IPR001241">
    <property type="entry name" value="Topo_IIA"/>
</dbReference>
<evidence type="ECO:0000256" key="17">
    <source>
        <dbReference type="SAM" id="Coils"/>
    </source>
</evidence>
<dbReference type="FunFam" id="3.90.199.10:FF:000002">
    <property type="entry name" value="DNA topoisomerase 2"/>
    <property type="match status" value="1"/>
</dbReference>
<dbReference type="InterPro" id="IPR031660">
    <property type="entry name" value="TOPRIM_C"/>
</dbReference>
<feature type="compositionally biased region" description="Basic and acidic residues" evidence="18">
    <location>
        <begin position="1216"/>
        <end position="1228"/>
    </location>
</feature>
<dbReference type="Pfam" id="PF00521">
    <property type="entry name" value="DNA_topoisoIV"/>
    <property type="match status" value="1"/>
</dbReference>
<dbReference type="InParanoid" id="A0A1Y1XQ35"/>
<evidence type="ECO:0000256" key="5">
    <source>
        <dbReference type="ARBA" id="ARBA00012895"/>
    </source>
</evidence>
<evidence type="ECO:0000256" key="12">
    <source>
        <dbReference type="ARBA" id="ARBA00023125"/>
    </source>
</evidence>
<accession>A0A1Y1XQ35</accession>
<dbReference type="PANTHER" id="PTHR10169:SF38">
    <property type="entry name" value="DNA TOPOISOMERASE 2"/>
    <property type="match status" value="1"/>
</dbReference>
<keyword evidence="17" id="KW-0175">Coiled coil</keyword>
<dbReference type="InterPro" id="IPR002205">
    <property type="entry name" value="Topo_IIA_dom_A"/>
</dbReference>
<dbReference type="InterPro" id="IPR013759">
    <property type="entry name" value="Topo_IIA_B_C"/>
</dbReference>
<evidence type="ECO:0000256" key="9">
    <source>
        <dbReference type="ARBA" id="ARBA00022840"/>
    </source>
</evidence>
<keyword evidence="22" id="KW-1185">Reference proteome</keyword>
<evidence type="ECO:0000256" key="10">
    <source>
        <dbReference type="ARBA" id="ARBA00022842"/>
    </source>
</evidence>
<dbReference type="EMBL" id="MCFE01000550">
    <property type="protein sequence ID" value="ORX87626.1"/>
    <property type="molecule type" value="Genomic_DNA"/>
</dbReference>
<feature type="coiled-coil region" evidence="17">
    <location>
        <begin position="1024"/>
        <end position="1051"/>
    </location>
</feature>
<evidence type="ECO:0000313" key="22">
    <source>
        <dbReference type="Proteomes" id="UP000193498"/>
    </source>
</evidence>
<dbReference type="GO" id="GO:0046872">
    <property type="term" value="F:metal ion binding"/>
    <property type="evidence" value="ECO:0007669"/>
    <property type="project" value="UniProtKB-KW"/>
</dbReference>
<keyword evidence="11 15" id="KW-0799">Topoisomerase</keyword>
<dbReference type="SUPFAM" id="SSF56719">
    <property type="entry name" value="Type II DNA topoisomerase"/>
    <property type="match status" value="1"/>
</dbReference>